<dbReference type="AlphaFoldDB" id="A0A9Q0YJ35"/>
<dbReference type="OrthoDB" id="8060926at2759"/>
<dbReference type="PANTHER" id="PTHR46704">
    <property type="entry name" value="CXC DOMAIN-CONTAINING PROTEIN-RELATED"/>
    <property type="match status" value="1"/>
</dbReference>
<evidence type="ECO:0000313" key="3">
    <source>
        <dbReference type="Proteomes" id="UP001152320"/>
    </source>
</evidence>
<comment type="caution">
    <text evidence="2">The sequence shown here is derived from an EMBL/GenBank/DDBJ whole genome shotgun (WGS) entry which is preliminary data.</text>
</comment>
<feature type="compositionally biased region" description="Polar residues" evidence="1">
    <location>
        <begin position="1"/>
        <end position="19"/>
    </location>
</feature>
<name>A0A9Q0YJ35_HOLLE</name>
<protein>
    <submittedName>
        <fullName evidence="2">Uncharacterized protein</fullName>
    </submittedName>
</protein>
<sequence>MVGTSSELPTDSSENQNTRNDVKEETSKKIASIGQDILNLSFKGRKCIPKHTSLAMAVRHLTGSAQLIGILNGLGHCVSNFSVLEHDTALAELQLERGEQYLPPIIKRNVHSILVWDNNDFREETLSGKGSTHNTNGIIIQRNIINREAATESTTFHTSKPKTRKRSIDLPPPPPPASILNYFGGKRQGPQASGKEIKTDEASYLSAETNPTKFAMAYFLSKLPEYETPVPPGWTGFNTKLQKASAVPEKSNIGYLPVIDASPTNLSTVNTILQRSLAIADQLGLETIVVVMDQAIYSKAQQIRWKDAMYMKRIILWLGEFHTSMSFLACVGKRFRDAGLQDVMIESELVAQGSVSTVMNGHHYNRSVRAHKIVAEVLQRLRLQAFLDNLTNAEKEAAIGLCVQLKQTFPGEEFVRLVECEEFQDLLSQYEHFIEV</sequence>
<keyword evidence="3" id="KW-1185">Reference proteome</keyword>
<accession>A0A9Q0YJ35</accession>
<organism evidence="2 3">
    <name type="scientific">Holothuria leucospilota</name>
    <name type="common">Black long sea cucumber</name>
    <name type="synonym">Mertensiothuria leucospilota</name>
    <dbReference type="NCBI Taxonomy" id="206669"/>
    <lineage>
        <taxon>Eukaryota</taxon>
        <taxon>Metazoa</taxon>
        <taxon>Echinodermata</taxon>
        <taxon>Eleutherozoa</taxon>
        <taxon>Echinozoa</taxon>
        <taxon>Holothuroidea</taxon>
        <taxon>Aspidochirotacea</taxon>
        <taxon>Aspidochirotida</taxon>
        <taxon>Holothuriidae</taxon>
        <taxon>Holothuria</taxon>
    </lineage>
</organism>
<dbReference type="Proteomes" id="UP001152320">
    <property type="component" value="Chromosome 21"/>
</dbReference>
<evidence type="ECO:0000313" key="2">
    <source>
        <dbReference type="EMBL" id="KAJ8021222.1"/>
    </source>
</evidence>
<reference evidence="2" key="1">
    <citation type="submission" date="2021-10" db="EMBL/GenBank/DDBJ databases">
        <title>Tropical sea cucumber genome reveals ecological adaptation and Cuvierian tubules defense mechanism.</title>
        <authorList>
            <person name="Chen T."/>
        </authorList>
    </citation>
    <scope>NUCLEOTIDE SEQUENCE</scope>
    <source>
        <strain evidence="2">Nanhai2018</strain>
        <tissue evidence="2">Muscle</tissue>
    </source>
</reference>
<proteinExistence type="predicted"/>
<gene>
    <name evidence="2" type="ORF">HOLleu_38358</name>
</gene>
<evidence type="ECO:0000256" key="1">
    <source>
        <dbReference type="SAM" id="MobiDB-lite"/>
    </source>
</evidence>
<dbReference type="PANTHER" id="PTHR46704:SF9">
    <property type="entry name" value="BHLH DOMAIN-CONTAINING PROTEIN"/>
    <property type="match status" value="1"/>
</dbReference>
<feature type="region of interest" description="Disordered" evidence="1">
    <location>
        <begin position="1"/>
        <end position="26"/>
    </location>
</feature>
<feature type="region of interest" description="Disordered" evidence="1">
    <location>
        <begin position="152"/>
        <end position="175"/>
    </location>
</feature>
<dbReference type="EMBL" id="JAIZAY010000021">
    <property type="protein sequence ID" value="KAJ8021222.1"/>
    <property type="molecule type" value="Genomic_DNA"/>
</dbReference>